<feature type="region of interest" description="Disordered" evidence="1">
    <location>
        <begin position="175"/>
        <end position="201"/>
    </location>
</feature>
<dbReference type="Pfam" id="PF01585">
    <property type="entry name" value="G-patch"/>
    <property type="match status" value="1"/>
</dbReference>
<feature type="compositionally biased region" description="Basic and acidic residues" evidence="1">
    <location>
        <begin position="370"/>
        <end position="389"/>
    </location>
</feature>
<dbReference type="STRING" id="7244.B4MEA7"/>
<reference evidence="3 4" key="1">
    <citation type="journal article" date="2007" name="Nature">
        <title>Evolution of genes and genomes on the Drosophila phylogeny.</title>
        <authorList>
            <consortium name="Drosophila 12 Genomes Consortium"/>
            <person name="Clark A.G."/>
            <person name="Eisen M.B."/>
            <person name="Smith D.R."/>
            <person name="Bergman C.M."/>
            <person name="Oliver B."/>
            <person name="Markow T.A."/>
            <person name="Kaufman T.C."/>
            <person name="Kellis M."/>
            <person name="Gelbart W."/>
            <person name="Iyer V.N."/>
            <person name="Pollard D.A."/>
            <person name="Sackton T.B."/>
            <person name="Larracuente A.M."/>
            <person name="Singh N.D."/>
            <person name="Abad J.P."/>
            <person name="Abt D.N."/>
            <person name="Adryan B."/>
            <person name="Aguade M."/>
            <person name="Akashi H."/>
            <person name="Anderson W.W."/>
            <person name="Aquadro C.F."/>
            <person name="Ardell D.H."/>
            <person name="Arguello R."/>
            <person name="Artieri C.G."/>
            <person name="Barbash D.A."/>
            <person name="Barker D."/>
            <person name="Barsanti P."/>
            <person name="Batterham P."/>
            <person name="Batzoglou S."/>
            <person name="Begun D."/>
            <person name="Bhutkar A."/>
            <person name="Blanco E."/>
            <person name="Bosak S.A."/>
            <person name="Bradley R.K."/>
            <person name="Brand A.D."/>
            <person name="Brent M.R."/>
            <person name="Brooks A.N."/>
            <person name="Brown R.H."/>
            <person name="Butlin R.K."/>
            <person name="Caggese C."/>
            <person name="Calvi B.R."/>
            <person name="Bernardo de Carvalho A."/>
            <person name="Caspi A."/>
            <person name="Castrezana S."/>
            <person name="Celniker S.E."/>
            <person name="Chang J.L."/>
            <person name="Chapple C."/>
            <person name="Chatterji S."/>
            <person name="Chinwalla A."/>
            <person name="Civetta A."/>
            <person name="Clifton S.W."/>
            <person name="Comeron J.M."/>
            <person name="Costello J.C."/>
            <person name="Coyne J.A."/>
            <person name="Daub J."/>
            <person name="David R.G."/>
            <person name="Delcher A.L."/>
            <person name="Delehaunty K."/>
            <person name="Do C.B."/>
            <person name="Ebling H."/>
            <person name="Edwards K."/>
            <person name="Eickbush T."/>
            <person name="Evans J.D."/>
            <person name="Filipski A."/>
            <person name="Findeiss S."/>
            <person name="Freyhult E."/>
            <person name="Fulton L."/>
            <person name="Fulton R."/>
            <person name="Garcia A.C."/>
            <person name="Gardiner A."/>
            <person name="Garfield D.A."/>
            <person name="Garvin B.E."/>
            <person name="Gibson G."/>
            <person name="Gilbert D."/>
            <person name="Gnerre S."/>
            <person name="Godfrey J."/>
            <person name="Good R."/>
            <person name="Gotea V."/>
            <person name="Gravely B."/>
            <person name="Greenberg A.J."/>
            <person name="Griffiths-Jones S."/>
            <person name="Gross S."/>
            <person name="Guigo R."/>
            <person name="Gustafson E.A."/>
            <person name="Haerty W."/>
            <person name="Hahn M.W."/>
            <person name="Halligan D.L."/>
            <person name="Halpern A.L."/>
            <person name="Halter G.M."/>
            <person name="Han M.V."/>
            <person name="Heger A."/>
            <person name="Hillier L."/>
            <person name="Hinrichs A.S."/>
            <person name="Holmes I."/>
            <person name="Hoskins R.A."/>
            <person name="Hubisz M.J."/>
            <person name="Hultmark D."/>
            <person name="Huntley M.A."/>
            <person name="Jaffe D.B."/>
            <person name="Jagadeeshan S."/>
            <person name="Jeck W.R."/>
            <person name="Johnson J."/>
            <person name="Jones C.D."/>
            <person name="Jordan W.C."/>
            <person name="Karpen G.H."/>
            <person name="Kataoka E."/>
            <person name="Keightley P.D."/>
            <person name="Kheradpour P."/>
            <person name="Kirkness E.F."/>
            <person name="Koerich L.B."/>
            <person name="Kristiansen K."/>
            <person name="Kudrna D."/>
            <person name="Kulathinal R.J."/>
            <person name="Kumar S."/>
            <person name="Kwok R."/>
            <person name="Lander E."/>
            <person name="Langley C.H."/>
            <person name="Lapoint R."/>
            <person name="Lazzaro B.P."/>
            <person name="Lee S.J."/>
            <person name="Levesque L."/>
            <person name="Li R."/>
            <person name="Lin C.F."/>
            <person name="Lin M.F."/>
            <person name="Lindblad-Toh K."/>
            <person name="Llopart A."/>
            <person name="Long M."/>
            <person name="Low L."/>
            <person name="Lozovsky E."/>
            <person name="Lu J."/>
            <person name="Luo M."/>
            <person name="Machado C.A."/>
            <person name="Makalowski W."/>
            <person name="Marzo M."/>
            <person name="Matsuda M."/>
            <person name="Matzkin L."/>
            <person name="McAllister B."/>
            <person name="McBride C.S."/>
            <person name="McKernan B."/>
            <person name="McKernan K."/>
            <person name="Mendez-Lago M."/>
            <person name="Minx P."/>
            <person name="Mollenhauer M.U."/>
            <person name="Montooth K."/>
            <person name="Mount S.M."/>
            <person name="Mu X."/>
            <person name="Myers E."/>
            <person name="Negre B."/>
            <person name="Newfeld S."/>
            <person name="Nielsen R."/>
            <person name="Noor M.A."/>
            <person name="O'Grady P."/>
            <person name="Pachter L."/>
            <person name="Papaceit M."/>
            <person name="Parisi M.J."/>
            <person name="Parisi M."/>
            <person name="Parts L."/>
            <person name="Pedersen J.S."/>
            <person name="Pesole G."/>
            <person name="Phillippy A.M."/>
            <person name="Ponting C.P."/>
            <person name="Pop M."/>
            <person name="Porcelli D."/>
            <person name="Powell J.R."/>
            <person name="Prohaska S."/>
            <person name="Pruitt K."/>
            <person name="Puig M."/>
            <person name="Quesneville H."/>
            <person name="Ram K.R."/>
            <person name="Rand D."/>
            <person name="Rasmussen M.D."/>
            <person name="Reed L.K."/>
            <person name="Reenan R."/>
            <person name="Reily A."/>
            <person name="Remington K.A."/>
            <person name="Rieger T.T."/>
            <person name="Ritchie M.G."/>
            <person name="Robin C."/>
            <person name="Rogers Y.H."/>
            <person name="Rohde C."/>
            <person name="Rozas J."/>
            <person name="Rubenfield M.J."/>
            <person name="Ruiz A."/>
            <person name="Russo S."/>
            <person name="Salzberg S.L."/>
            <person name="Sanchez-Gracia A."/>
            <person name="Saranga D.J."/>
            <person name="Sato H."/>
            <person name="Schaeffer S.W."/>
            <person name="Schatz M.C."/>
            <person name="Schlenke T."/>
            <person name="Schwartz R."/>
            <person name="Segarra C."/>
            <person name="Singh R.S."/>
            <person name="Sirot L."/>
            <person name="Sirota M."/>
            <person name="Sisneros N.B."/>
            <person name="Smith C.D."/>
            <person name="Smith T.F."/>
            <person name="Spieth J."/>
            <person name="Stage D.E."/>
            <person name="Stark A."/>
            <person name="Stephan W."/>
            <person name="Strausberg R.L."/>
            <person name="Strempel S."/>
            <person name="Sturgill D."/>
            <person name="Sutton G."/>
            <person name="Sutton G.G."/>
            <person name="Tao W."/>
            <person name="Teichmann S."/>
            <person name="Tobari Y.N."/>
            <person name="Tomimura Y."/>
            <person name="Tsolas J.M."/>
            <person name="Valente V.L."/>
            <person name="Venter E."/>
            <person name="Venter J.C."/>
            <person name="Vicario S."/>
            <person name="Vieira F.G."/>
            <person name="Vilella A.J."/>
            <person name="Villasante A."/>
            <person name="Walenz B."/>
            <person name="Wang J."/>
            <person name="Wasserman M."/>
            <person name="Watts T."/>
            <person name="Wilson D."/>
            <person name="Wilson R.K."/>
            <person name="Wing R.A."/>
            <person name="Wolfner M.F."/>
            <person name="Wong A."/>
            <person name="Wong G.K."/>
            <person name="Wu C.I."/>
            <person name="Wu G."/>
            <person name="Yamamoto D."/>
            <person name="Yang H.P."/>
            <person name="Yang S.P."/>
            <person name="Yorke J.A."/>
            <person name="Yoshida K."/>
            <person name="Zdobnov E."/>
            <person name="Zhang P."/>
            <person name="Zhang Y."/>
            <person name="Zimin A.V."/>
            <person name="Baldwin J."/>
            <person name="Abdouelleil A."/>
            <person name="Abdulkadir J."/>
            <person name="Abebe A."/>
            <person name="Abera B."/>
            <person name="Abreu J."/>
            <person name="Acer S.C."/>
            <person name="Aftuck L."/>
            <person name="Alexander A."/>
            <person name="An P."/>
            <person name="Anderson E."/>
            <person name="Anderson S."/>
            <person name="Arachi H."/>
            <person name="Azer M."/>
            <person name="Bachantsang P."/>
            <person name="Barry A."/>
            <person name="Bayul T."/>
            <person name="Berlin A."/>
            <person name="Bessette D."/>
            <person name="Bloom T."/>
            <person name="Blye J."/>
            <person name="Boguslavskiy L."/>
            <person name="Bonnet C."/>
            <person name="Boukhgalter B."/>
            <person name="Bourzgui I."/>
            <person name="Brown A."/>
            <person name="Cahill P."/>
            <person name="Channer S."/>
            <person name="Cheshatsang Y."/>
            <person name="Chuda L."/>
            <person name="Citroen M."/>
            <person name="Collymore A."/>
            <person name="Cooke P."/>
            <person name="Costello M."/>
            <person name="D'Aco K."/>
            <person name="Daza R."/>
            <person name="De Haan G."/>
            <person name="DeGray S."/>
            <person name="DeMaso C."/>
            <person name="Dhargay N."/>
            <person name="Dooley K."/>
            <person name="Dooley E."/>
            <person name="Doricent M."/>
            <person name="Dorje P."/>
            <person name="Dorjee K."/>
            <person name="Dupes A."/>
            <person name="Elong R."/>
            <person name="Falk J."/>
            <person name="Farina A."/>
            <person name="Faro S."/>
            <person name="Ferguson D."/>
            <person name="Fisher S."/>
            <person name="Foley C.D."/>
            <person name="Franke A."/>
            <person name="Friedrich D."/>
            <person name="Gadbois L."/>
            <person name="Gearin G."/>
            <person name="Gearin C.R."/>
            <person name="Giannoukos G."/>
            <person name="Goode T."/>
            <person name="Graham J."/>
            <person name="Grandbois E."/>
            <person name="Grewal S."/>
            <person name="Gyaltsen K."/>
            <person name="Hafez N."/>
            <person name="Hagos B."/>
            <person name="Hall J."/>
            <person name="Henson C."/>
            <person name="Hollinger A."/>
            <person name="Honan T."/>
            <person name="Huard M.D."/>
            <person name="Hughes L."/>
            <person name="Hurhula B."/>
            <person name="Husby M.E."/>
            <person name="Kamat A."/>
            <person name="Kanga B."/>
            <person name="Kashin S."/>
            <person name="Khazanovich D."/>
            <person name="Kisner P."/>
            <person name="Lance K."/>
            <person name="Lara M."/>
            <person name="Lee W."/>
            <person name="Lennon N."/>
            <person name="Letendre F."/>
            <person name="LeVine R."/>
            <person name="Lipovsky A."/>
            <person name="Liu X."/>
            <person name="Liu J."/>
            <person name="Liu S."/>
            <person name="Lokyitsang T."/>
            <person name="Lokyitsang Y."/>
            <person name="Lubonja R."/>
            <person name="Lui A."/>
            <person name="MacDonald P."/>
            <person name="Magnisalis V."/>
            <person name="Maru K."/>
            <person name="Matthews C."/>
            <person name="McCusker W."/>
            <person name="McDonough S."/>
            <person name="Mehta T."/>
            <person name="Meldrim J."/>
            <person name="Meneus L."/>
            <person name="Mihai O."/>
            <person name="Mihalev A."/>
            <person name="Mihova T."/>
            <person name="Mittelman R."/>
            <person name="Mlenga V."/>
            <person name="Montmayeur A."/>
            <person name="Mulrain L."/>
            <person name="Navidi A."/>
            <person name="Naylor J."/>
            <person name="Negash T."/>
            <person name="Nguyen T."/>
            <person name="Nguyen N."/>
            <person name="Nicol R."/>
            <person name="Norbu C."/>
            <person name="Norbu N."/>
            <person name="Novod N."/>
            <person name="O'Neill B."/>
            <person name="Osman S."/>
            <person name="Markiewicz E."/>
            <person name="Oyono O.L."/>
            <person name="Patti C."/>
            <person name="Phunkhang P."/>
            <person name="Pierre F."/>
            <person name="Priest M."/>
            <person name="Raghuraman S."/>
            <person name="Rege F."/>
            <person name="Reyes R."/>
            <person name="Rise C."/>
            <person name="Rogov P."/>
            <person name="Ross K."/>
            <person name="Ryan E."/>
            <person name="Settipalli S."/>
            <person name="Shea T."/>
            <person name="Sherpa N."/>
            <person name="Shi L."/>
            <person name="Shih D."/>
            <person name="Sparrow T."/>
            <person name="Spaulding J."/>
            <person name="Stalker J."/>
            <person name="Stange-Thomann N."/>
            <person name="Stavropoulos S."/>
            <person name="Stone C."/>
            <person name="Strader C."/>
            <person name="Tesfaye S."/>
            <person name="Thomson T."/>
            <person name="Thoulutsang Y."/>
            <person name="Thoulutsang D."/>
            <person name="Topham K."/>
            <person name="Topping I."/>
            <person name="Tsamla T."/>
            <person name="Vassiliev H."/>
            <person name="Vo A."/>
            <person name="Wangchuk T."/>
            <person name="Wangdi T."/>
            <person name="Weiand M."/>
            <person name="Wilkinson J."/>
            <person name="Wilson A."/>
            <person name="Yadav S."/>
            <person name="Young G."/>
            <person name="Yu Q."/>
            <person name="Zembek L."/>
            <person name="Zhong D."/>
            <person name="Zimmer A."/>
            <person name="Zwirko Z."/>
            <person name="Jaffe D.B."/>
            <person name="Alvarez P."/>
            <person name="Brockman W."/>
            <person name="Butler J."/>
            <person name="Chin C."/>
            <person name="Gnerre S."/>
            <person name="Grabherr M."/>
            <person name="Kleber M."/>
            <person name="Mauceli E."/>
            <person name="MacCallum I."/>
        </authorList>
    </citation>
    <scope>NUCLEOTIDE SEQUENCE [LARGE SCALE GENOMIC DNA]</scope>
    <source>
        <strain evidence="4">Tucson 15010-1051.87</strain>
    </source>
</reference>
<dbReference type="PANTHER" id="PTHR23149:SF27">
    <property type="entry name" value="PIN2_TERF1-INTERACTING TELOMERASE INHIBITOR 1"/>
    <property type="match status" value="1"/>
</dbReference>
<organism evidence="3 4">
    <name type="scientific">Drosophila virilis</name>
    <name type="common">Fruit fly</name>
    <dbReference type="NCBI Taxonomy" id="7244"/>
    <lineage>
        <taxon>Eukaryota</taxon>
        <taxon>Metazoa</taxon>
        <taxon>Ecdysozoa</taxon>
        <taxon>Arthropoda</taxon>
        <taxon>Hexapoda</taxon>
        <taxon>Insecta</taxon>
        <taxon>Pterygota</taxon>
        <taxon>Neoptera</taxon>
        <taxon>Endopterygota</taxon>
        <taxon>Diptera</taxon>
        <taxon>Brachycera</taxon>
        <taxon>Muscomorpha</taxon>
        <taxon>Ephydroidea</taxon>
        <taxon>Drosophilidae</taxon>
        <taxon>Drosophila</taxon>
    </lineage>
</organism>
<feature type="domain" description="G-patch" evidence="2">
    <location>
        <begin position="26"/>
        <end position="72"/>
    </location>
</feature>
<evidence type="ECO:0000313" key="3">
    <source>
        <dbReference type="EMBL" id="EDW58872.2"/>
    </source>
</evidence>
<dbReference type="InterPro" id="IPR050656">
    <property type="entry name" value="PINX1"/>
</dbReference>
<dbReference type="PANTHER" id="PTHR23149">
    <property type="entry name" value="G PATCH DOMAIN CONTAINING PROTEIN"/>
    <property type="match status" value="1"/>
</dbReference>
<name>B4MEA7_DROVI</name>
<dbReference type="FunCoup" id="B4MEA7">
    <property type="interactions" value="160"/>
</dbReference>
<dbReference type="GO" id="GO:0003676">
    <property type="term" value="F:nucleic acid binding"/>
    <property type="evidence" value="ECO:0007669"/>
    <property type="project" value="InterPro"/>
</dbReference>
<dbReference type="GO" id="GO:0010521">
    <property type="term" value="F:telomerase inhibitor activity"/>
    <property type="evidence" value="ECO:0007669"/>
    <property type="project" value="TreeGrafter"/>
</dbReference>
<feature type="compositionally biased region" description="Acidic residues" evidence="1">
    <location>
        <begin position="303"/>
        <end position="314"/>
    </location>
</feature>
<feature type="compositionally biased region" description="Low complexity" evidence="1">
    <location>
        <begin position="438"/>
        <end position="447"/>
    </location>
</feature>
<protein>
    <submittedName>
        <fullName evidence="3">Uncharacterized protein, isoform C</fullName>
    </submittedName>
</protein>
<dbReference type="KEGG" id="dvi:6635848"/>
<feature type="region of interest" description="Disordered" evidence="1">
    <location>
        <begin position="225"/>
        <end position="479"/>
    </location>
</feature>
<dbReference type="OrthoDB" id="29523at2759"/>
<evidence type="ECO:0000313" key="4">
    <source>
        <dbReference type="Proteomes" id="UP000008792"/>
    </source>
</evidence>
<sequence length="600" mass="67132">MAMLAEPRRRKRYNLCPRGKALYEDDTRFGTKMLEKMGWSKGRGLGANLDGSQEFVRVRFKNDAEGLGYETRDDQWTTHEEGFNGLLKALNGDVDNEAGGNASASEEETRPMGFGFKAAAAAEEAKPKTLKENISGISLEEKSKSSKARVHYKKFTRGKDLSQYSEKDLANIFGKKATDDIETPVQIEQQPEEEEQPVNPNFAGVHTVITGLSVNDYFKQKMEAMKKRLSSNNNPNDASAAEANSLSNEAALTPTENEVELPKKKKKKKDKSQEQEDQPEAVLPAETVQKQKKKKKSKRSAEEDAVEPEEELETQEANPPKRKKKKKDKQEVAEETPAPIEPTAATNEHKKKKKSKKTEEVLVETPEENPLDKPAKKSKKSKTENKEELIVEETELNEKPAKNKCKKSKTQIQEESIEEETTSKTKKKSKKQVADVDTPPTEAAAGTEPPPAKAKKTTKTLESEVSAAETDNICSSDSSAAKDSSELLSMEQLIEKQNSYNVFKISSFCAEKFHILNMNAFKNATLAEITGYALDNNIELKIVEVKNDAERILNLWEGKEDKYMGGVKNKVRYIASKIKHQKLKQADIRKIVKVKAFSGI</sequence>
<gene>
    <name evidence="3" type="primary">Dvir\GJ18860</name>
    <name evidence="3" type="ORF">Dvir_GJ18860</name>
</gene>
<feature type="compositionally biased region" description="Low complexity" evidence="1">
    <location>
        <begin position="230"/>
        <end position="252"/>
    </location>
</feature>
<dbReference type="HOGENOM" id="CLU_031754_0_0_1"/>
<dbReference type="InterPro" id="IPR000467">
    <property type="entry name" value="G_patch_dom"/>
</dbReference>
<dbReference type="Proteomes" id="UP000008792">
    <property type="component" value="Unassembled WGS sequence"/>
</dbReference>
<dbReference type="EMBL" id="CH940662">
    <property type="protein sequence ID" value="EDW58872.2"/>
    <property type="molecule type" value="Genomic_DNA"/>
</dbReference>
<proteinExistence type="predicted"/>
<dbReference type="AlphaFoldDB" id="B4MEA7"/>
<dbReference type="InParanoid" id="B4MEA7"/>
<keyword evidence="4" id="KW-1185">Reference proteome</keyword>
<evidence type="ECO:0000259" key="2">
    <source>
        <dbReference type="PROSITE" id="PS50174"/>
    </source>
</evidence>
<dbReference type="GO" id="GO:0005730">
    <property type="term" value="C:nucleolus"/>
    <property type="evidence" value="ECO:0007669"/>
    <property type="project" value="TreeGrafter"/>
</dbReference>
<dbReference type="SMART" id="SM00443">
    <property type="entry name" value="G_patch"/>
    <property type="match status" value="1"/>
</dbReference>
<dbReference type="PROSITE" id="PS50174">
    <property type="entry name" value="G_PATCH"/>
    <property type="match status" value="1"/>
</dbReference>
<evidence type="ECO:0000256" key="1">
    <source>
        <dbReference type="SAM" id="MobiDB-lite"/>
    </source>
</evidence>
<accession>B4MEA7</accession>